<reference evidence="1" key="1">
    <citation type="submission" date="2024-09" db="EMBL/GenBank/DDBJ databases">
        <title>Black Yeasts Isolated from many extreme environments.</title>
        <authorList>
            <person name="Coleine C."/>
            <person name="Stajich J.E."/>
            <person name="Selbmann L."/>
        </authorList>
    </citation>
    <scope>NUCLEOTIDE SEQUENCE</scope>
    <source>
        <strain evidence="1">CCFEE 5737</strain>
    </source>
</reference>
<dbReference type="EMBL" id="JAWDJW010005559">
    <property type="protein sequence ID" value="KAK3067294.1"/>
    <property type="molecule type" value="Genomic_DNA"/>
</dbReference>
<comment type="caution">
    <text evidence="1">The sequence shown here is derived from an EMBL/GenBank/DDBJ whole genome shotgun (WGS) entry which is preliminary data.</text>
</comment>
<sequence length="116" mass="13039">MRNFHNLRVEMETATVEHGCIPFIGIYTRDLVYNAQKPAFITTAPQPVALDSGEEPEPLVNFERHHTAASIVKSLLRLLEASSQYQFRPDPAVISKCLWMAALDDSEIAALSRKLE</sequence>
<gene>
    <name evidence="1" type="ORF">LTS18_001200</name>
</gene>
<organism evidence="1 2">
    <name type="scientific">Coniosporium uncinatum</name>
    <dbReference type="NCBI Taxonomy" id="93489"/>
    <lineage>
        <taxon>Eukaryota</taxon>
        <taxon>Fungi</taxon>
        <taxon>Dikarya</taxon>
        <taxon>Ascomycota</taxon>
        <taxon>Pezizomycotina</taxon>
        <taxon>Dothideomycetes</taxon>
        <taxon>Dothideomycetes incertae sedis</taxon>
        <taxon>Coniosporium</taxon>
    </lineage>
</organism>
<dbReference type="Proteomes" id="UP001186974">
    <property type="component" value="Unassembled WGS sequence"/>
</dbReference>
<name>A0ACC3DEZ0_9PEZI</name>
<accession>A0ACC3DEZ0</accession>
<proteinExistence type="predicted"/>
<evidence type="ECO:0000313" key="1">
    <source>
        <dbReference type="EMBL" id="KAK3067294.1"/>
    </source>
</evidence>
<protein>
    <submittedName>
        <fullName evidence="1">Uncharacterized protein</fullName>
    </submittedName>
</protein>
<keyword evidence="2" id="KW-1185">Reference proteome</keyword>
<evidence type="ECO:0000313" key="2">
    <source>
        <dbReference type="Proteomes" id="UP001186974"/>
    </source>
</evidence>